<dbReference type="RefSeq" id="XP_047605848.1">
    <property type="nucleotide sequence ID" value="XM_047750986.1"/>
</dbReference>
<dbReference type="VEuPathDB" id="FungiDB:TERG_11950"/>
<protein>
    <submittedName>
        <fullName evidence="1">Uncharacterized protein</fullName>
    </submittedName>
</protein>
<reference evidence="2" key="1">
    <citation type="journal article" date="2012" name="MBio">
        <title>Comparative genome analysis of Trichophyton rubrum and related dermatophytes reveals candidate genes involved in infection.</title>
        <authorList>
            <person name="Martinez D.A."/>
            <person name="Oliver B.G."/>
            <person name="Graeser Y."/>
            <person name="Goldberg J.M."/>
            <person name="Li W."/>
            <person name="Martinez-Rossi N.M."/>
            <person name="Monod M."/>
            <person name="Shelest E."/>
            <person name="Barton R.C."/>
            <person name="Birch E."/>
            <person name="Brakhage A.A."/>
            <person name="Chen Z."/>
            <person name="Gurr S.J."/>
            <person name="Heiman D."/>
            <person name="Heitman J."/>
            <person name="Kosti I."/>
            <person name="Rossi A."/>
            <person name="Saif S."/>
            <person name="Samalova M."/>
            <person name="Saunders C.W."/>
            <person name="Shea T."/>
            <person name="Summerbell R.C."/>
            <person name="Xu J."/>
            <person name="Young S."/>
            <person name="Zeng Q."/>
            <person name="Birren B.W."/>
            <person name="Cuomo C.A."/>
            <person name="White T.C."/>
        </authorList>
    </citation>
    <scope>NUCLEOTIDE SEQUENCE [LARGE SCALE GENOMIC DNA]</scope>
    <source>
        <strain evidence="2">ATCC MYA-4607 / CBS 118892</strain>
    </source>
</reference>
<evidence type="ECO:0000313" key="1">
    <source>
        <dbReference type="EMBL" id="KFL61086.1"/>
    </source>
</evidence>
<proteinExistence type="predicted"/>
<name>A0A080WFK3_TRIRC</name>
<dbReference type="Proteomes" id="UP000008864">
    <property type="component" value="Unassembled WGS sequence"/>
</dbReference>
<organism evidence="1 2">
    <name type="scientific">Trichophyton rubrum (strain ATCC MYA-4607 / CBS 118892)</name>
    <name type="common">Athlete's foot fungus</name>
    <dbReference type="NCBI Taxonomy" id="559305"/>
    <lineage>
        <taxon>Eukaryota</taxon>
        <taxon>Fungi</taxon>
        <taxon>Dikarya</taxon>
        <taxon>Ascomycota</taxon>
        <taxon>Pezizomycotina</taxon>
        <taxon>Eurotiomycetes</taxon>
        <taxon>Eurotiomycetidae</taxon>
        <taxon>Onygenales</taxon>
        <taxon>Arthrodermataceae</taxon>
        <taxon>Trichophyton</taxon>
    </lineage>
</organism>
<gene>
    <name evidence="1" type="ORF">TERG_11950</name>
</gene>
<keyword evidence="2" id="KW-1185">Reference proteome</keyword>
<accession>A0A080WFK3</accession>
<sequence>MIVYEERLVDPSDKKQKVIRRYIIQFVKTGYHQSSGNSSVSDPSSPASASPSISILVSCIDGAGIESLSPPSPLVTVDNSDPAFGESMRALRRCWNIGLDGFKVSPEPASVSSSLSPLSSSVVSCILGSGPDALLSSIFSPSLSSSSGFSSFSSSLSSPSFSSSSSLSSPSFSSSSSLFSSSFSSSLFSSSFSTSSFSSLSSALVSSLSFFSLFSSRAASVAGPSSTCSSAVWRSAWACLPSSSAAFAGLGAGRGALAAIASAFFCTSFLVTPFARGLGAGA</sequence>
<dbReference type="EMBL" id="GG700650">
    <property type="protein sequence ID" value="KFL61086.1"/>
    <property type="molecule type" value="Genomic_DNA"/>
</dbReference>
<dbReference type="GeneID" id="71777285"/>
<dbReference type="AlphaFoldDB" id="A0A080WFK3"/>
<dbReference type="InParanoid" id="A0A080WFK3"/>
<evidence type="ECO:0000313" key="2">
    <source>
        <dbReference type="Proteomes" id="UP000008864"/>
    </source>
</evidence>
<dbReference type="HOGENOM" id="CLU_987612_0_0_1"/>
<dbReference type="OrthoDB" id="77564at2759"/>